<dbReference type="Proteomes" id="UP000276437">
    <property type="component" value="Chromosome"/>
</dbReference>
<dbReference type="Gene3D" id="3.40.630.40">
    <property type="entry name" value="Zn-dependent exopeptidases"/>
    <property type="match status" value="1"/>
</dbReference>
<dbReference type="KEGG" id="mana:MAMMFC1_00942"/>
<dbReference type="EMBL" id="AP018449">
    <property type="protein sequence ID" value="BBB90294.1"/>
    <property type="molecule type" value="Genomic_DNA"/>
</dbReference>
<keyword evidence="1" id="KW-0378">Hydrolase</keyword>
<proteinExistence type="predicted"/>
<accession>A0A348AGU6</accession>
<name>A0A348AGU6_9FIRM</name>
<sequence length="245" mass="27539">MLAFMNSEAENQQFLPPFAGSFVKYYFGNGNNCCHVDAVHAASPQADRFTGQIVAGIMANTCCAGIISTVSRTVADLNRPPGPANQAAVAEYRAVIRDILKNLNILTGTGDKLLAPYLHLGLHGMKDLHYGPLSMEVGTIHGHTCSLKIRKWFGETLKEKTKEIFPEVKIVFDQHWVGNPSLAAHRWGDSRRYPGYGRNYNAFQIEISRTLREKHQQEIISIFSSIVEQFKEFKEFEAFDKEFQA</sequence>
<dbReference type="AlphaFoldDB" id="A0A348AGU6"/>
<organism evidence="1 2">
    <name type="scientific">Methylomusa anaerophila</name>
    <dbReference type="NCBI Taxonomy" id="1930071"/>
    <lineage>
        <taxon>Bacteria</taxon>
        <taxon>Bacillati</taxon>
        <taxon>Bacillota</taxon>
        <taxon>Negativicutes</taxon>
        <taxon>Selenomonadales</taxon>
        <taxon>Sporomusaceae</taxon>
        <taxon>Methylomusa</taxon>
    </lineage>
</organism>
<dbReference type="GO" id="GO:0016787">
    <property type="term" value="F:hydrolase activity"/>
    <property type="evidence" value="ECO:0007669"/>
    <property type="project" value="UniProtKB-KW"/>
</dbReference>
<protein>
    <submittedName>
        <fullName evidence="1">N-formylglutamate amidohydrolase</fullName>
    </submittedName>
</protein>
<gene>
    <name evidence="1" type="ORF">MAMMFC1_00942</name>
</gene>
<dbReference type="SUPFAM" id="SSF53187">
    <property type="entry name" value="Zn-dependent exopeptidases"/>
    <property type="match status" value="1"/>
</dbReference>
<evidence type="ECO:0000313" key="2">
    <source>
        <dbReference type="Proteomes" id="UP000276437"/>
    </source>
</evidence>
<reference evidence="1 2" key="1">
    <citation type="journal article" date="2018" name="Int. J. Syst. Evol. Microbiol.">
        <title>Methylomusa anaerophila gen. nov., sp. nov., an anaerobic methanol-utilizing bacterium isolated from a microbial fuel cell.</title>
        <authorList>
            <person name="Amano N."/>
            <person name="Yamamuro A."/>
            <person name="Miyahara M."/>
            <person name="Kouzuma A."/>
            <person name="Abe T."/>
            <person name="Watanabe K."/>
        </authorList>
    </citation>
    <scope>NUCLEOTIDE SEQUENCE [LARGE SCALE GENOMIC DNA]</scope>
    <source>
        <strain evidence="1 2">MMFC1</strain>
    </source>
</reference>
<keyword evidence="2" id="KW-1185">Reference proteome</keyword>
<evidence type="ECO:0000313" key="1">
    <source>
        <dbReference type="EMBL" id="BBB90294.1"/>
    </source>
</evidence>